<comment type="catalytic activity">
    <reaction evidence="10">
        <text>O-phospho-D-serine + H2O = D-serine + phosphate</text>
        <dbReference type="Rhea" id="RHEA:24873"/>
        <dbReference type="ChEBI" id="CHEBI:15377"/>
        <dbReference type="ChEBI" id="CHEBI:35247"/>
        <dbReference type="ChEBI" id="CHEBI:43474"/>
        <dbReference type="ChEBI" id="CHEBI:58680"/>
        <dbReference type="EC" id="3.1.3.3"/>
    </reaction>
</comment>
<dbReference type="EC" id="3.1.3.3" evidence="3"/>
<accession>A0A520MYJ2</accession>
<evidence type="ECO:0000256" key="7">
    <source>
        <dbReference type="ARBA" id="ARBA00022842"/>
    </source>
</evidence>
<dbReference type="EMBL" id="SHBE01000005">
    <property type="protein sequence ID" value="RZO26284.1"/>
    <property type="molecule type" value="Genomic_DNA"/>
</dbReference>
<organism evidence="11 12">
    <name type="scientific">SAR86 cluster bacterium</name>
    <dbReference type="NCBI Taxonomy" id="2030880"/>
    <lineage>
        <taxon>Bacteria</taxon>
        <taxon>Pseudomonadati</taxon>
        <taxon>Pseudomonadota</taxon>
        <taxon>Gammaproteobacteria</taxon>
        <taxon>SAR86 cluster</taxon>
    </lineage>
</organism>
<evidence type="ECO:0000256" key="9">
    <source>
        <dbReference type="ARBA" id="ARBA00048138"/>
    </source>
</evidence>
<dbReference type="InterPro" id="IPR036412">
    <property type="entry name" value="HAD-like_sf"/>
</dbReference>
<dbReference type="GO" id="GO:0005737">
    <property type="term" value="C:cytoplasm"/>
    <property type="evidence" value="ECO:0007669"/>
    <property type="project" value="TreeGrafter"/>
</dbReference>
<dbReference type="GO" id="GO:0036424">
    <property type="term" value="F:L-phosphoserine phosphatase activity"/>
    <property type="evidence" value="ECO:0007669"/>
    <property type="project" value="TreeGrafter"/>
</dbReference>
<name>A0A520MYJ2_9GAMM</name>
<dbReference type="SUPFAM" id="SSF56784">
    <property type="entry name" value="HAD-like"/>
    <property type="match status" value="1"/>
</dbReference>
<dbReference type="Proteomes" id="UP000315825">
    <property type="component" value="Unassembled WGS sequence"/>
</dbReference>
<comment type="pathway">
    <text evidence="2">Amino-acid biosynthesis; L-serine biosynthesis; L-serine from 3-phospho-D-glycerate: step 3/3.</text>
</comment>
<proteinExistence type="predicted"/>
<reference evidence="11 12" key="1">
    <citation type="submission" date="2019-02" db="EMBL/GenBank/DDBJ databases">
        <title>Prokaryotic population dynamics and viral predation in marine succession experiment using metagenomics: the confinement effect.</title>
        <authorList>
            <person name="Haro-Moreno J.M."/>
            <person name="Rodriguez-Valera F."/>
            <person name="Lopez-Perez M."/>
        </authorList>
    </citation>
    <scope>NUCLEOTIDE SEQUENCE [LARGE SCALE GENOMIC DNA]</scope>
    <source>
        <strain evidence="11">MED-G159</strain>
    </source>
</reference>
<dbReference type="GO" id="GO:0000287">
    <property type="term" value="F:magnesium ion binding"/>
    <property type="evidence" value="ECO:0007669"/>
    <property type="project" value="TreeGrafter"/>
</dbReference>
<keyword evidence="5" id="KW-0479">Metal-binding</keyword>
<evidence type="ECO:0000256" key="8">
    <source>
        <dbReference type="ARBA" id="ARBA00023299"/>
    </source>
</evidence>
<dbReference type="GO" id="GO:0006564">
    <property type="term" value="P:L-serine biosynthetic process"/>
    <property type="evidence" value="ECO:0007669"/>
    <property type="project" value="UniProtKB-KW"/>
</dbReference>
<evidence type="ECO:0000256" key="6">
    <source>
        <dbReference type="ARBA" id="ARBA00022801"/>
    </source>
</evidence>
<comment type="cofactor">
    <cofactor evidence="1">
        <name>Mg(2+)</name>
        <dbReference type="ChEBI" id="CHEBI:18420"/>
    </cofactor>
</comment>
<evidence type="ECO:0000313" key="11">
    <source>
        <dbReference type="EMBL" id="RZO26284.1"/>
    </source>
</evidence>
<dbReference type="GO" id="GO:0016740">
    <property type="term" value="F:transferase activity"/>
    <property type="evidence" value="ECO:0007669"/>
    <property type="project" value="UniProtKB-KW"/>
</dbReference>
<evidence type="ECO:0000256" key="1">
    <source>
        <dbReference type="ARBA" id="ARBA00001946"/>
    </source>
</evidence>
<dbReference type="Gene3D" id="3.90.1470.10">
    <property type="entry name" value="thrh gene product, domain 2"/>
    <property type="match status" value="1"/>
</dbReference>
<dbReference type="InterPro" id="IPR050582">
    <property type="entry name" value="HAD-like_SerB"/>
</dbReference>
<dbReference type="NCBIfam" id="NF010109">
    <property type="entry name" value="PRK13582.1"/>
    <property type="match status" value="1"/>
</dbReference>
<keyword evidence="11" id="KW-0808">Transferase</keyword>
<keyword evidence="7" id="KW-0460">Magnesium</keyword>
<evidence type="ECO:0000313" key="12">
    <source>
        <dbReference type="Proteomes" id="UP000315825"/>
    </source>
</evidence>
<dbReference type="InterPro" id="IPR023214">
    <property type="entry name" value="HAD_sf"/>
</dbReference>
<gene>
    <name evidence="11" type="primary">thrH</name>
    <name evidence="11" type="ORF">EVA92_03215</name>
</gene>
<evidence type="ECO:0000256" key="10">
    <source>
        <dbReference type="ARBA" id="ARBA00048523"/>
    </source>
</evidence>
<dbReference type="PANTHER" id="PTHR43344">
    <property type="entry name" value="PHOSPHOSERINE PHOSPHATASE"/>
    <property type="match status" value="1"/>
</dbReference>
<comment type="catalytic activity">
    <reaction evidence="9">
        <text>O-phospho-L-serine + H2O = L-serine + phosphate</text>
        <dbReference type="Rhea" id="RHEA:21208"/>
        <dbReference type="ChEBI" id="CHEBI:15377"/>
        <dbReference type="ChEBI" id="CHEBI:33384"/>
        <dbReference type="ChEBI" id="CHEBI:43474"/>
        <dbReference type="ChEBI" id="CHEBI:57524"/>
        <dbReference type="EC" id="3.1.3.3"/>
    </reaction>
</comment>
<evidence type="ECO:0000256" key="5">
    <source>
        <dbReference type="ARBA" id="ARBA00022723"/>
    </source>
</evidence>
<comment type="caution">
    <text evidence="11">The sequence shown here is derived from an EMBL/GenBank/DDBJ whole genome shotgun (WGS) entry which is preliminary data.</text>
</comment>
<evidence type="ECO:0000256" key="3">
    <source>
        <dbReference type="ARBA" id="ARBA00012640"/>
    </source>
</evidence>
<dbReference type="AlphaFoldDB" id="A0A520MYJ2"/>
<sequence>MKILCTDLEGTLAPEIWQEIASEFNIPDLNYTTREIPEFDDLMRMRMNVLKENKIKFSVIKDFLNTIEPFDGAKSFLNALNKNYQVAIVSDTFYELALPVVEKLGNYPIFCHHLQIEEDFIKSFIKRQNDPKKNVVNGFKLMNYECFCIGDSYNDIQMIDESKGAFIFAPKEIRESRPDIMGFNNYEELQKFLLK</sequence>
<protein>
    <recommendedName>
        <fullName evidence="3">phosphoserine phosphatase</fullName>
        <ecNumber evidence="3">3.1.3.3</ecNumber>
    </recommendedName>
</protein>
<keyword evidence="4" id="KW-0028">Amino-acid biosynthesis</keyword>
<keyword evidence="8" id="KW-0718">Serine biosynthesis</keyword>
<dbReference type="PANTHER" id="PTHR43344:SF2">
    <property type="entry name" value="PHOSPHOSERINE PHOSPHATASE"/>
    <property type="match status" value="1"/>
</dbReference>
<keyword evidence="6" id="KW-0378">Hydrolase</keyword>
<evidence type="ECO:0000256" key="2">
    <source>
        <dbReference type="ARBA" id="ARBA00005135"/>
    </source>
</evidence>
<dbReference type="Pfam" id="PF00702">
    <property type="entry name" value="Hydrolase"/>
    <property type="match status" value="1"/>
</dbReference>
<dbReference type="Gene3D" id="3.40.50.1000">
    <property type="entry name" value="HAD superfamily/HAD-like"/>
    <property type="match status" value="1"/>
</dbReference>
<evidence type="ECO:0000256" key="4">
    <source>
        <dbReference type="ARBA" id="ARBA00022605"/>
    </source>
</evidence>